<dbReference type="EMBL" id="BMNE01000004">
    <property type="protein sequence ID" value="GGN84979.1"/>
    <property type="molecule type" value="Genomic_DNA"/>
</dbReference>
<evidence type="ECO:0008006" key="3">
    <source>
        <dbReference type="Google" id="ProtNLM"/>
    </source>
</evidence>
<comment type="caution">
    <text evidence="1">The sequence shown here is derived from an EMBL/GenBank/DDBJ whole genome shotgun (WGS) entry which is preliminary data.</text>
</comment>
<protein>
    <recommendedName>
        <fullName evidence="3">Transcriptional regulator</fullName>
    </recommendedName>
</protein>
<evidence type="ECO:0000313" key="1">
    <source>
        <dbReference type="EMBL" id="GGN84979.1"/>
    </source>
</evidence>
<dbReference type="Proteomes" id="UP000658127">
    <property type="component" value="Unassembled WGS sequence"/>
</dbReference>
<accession>A0ABQ2KJ94</accession>
<keyword evidence="2" id="KW-1185">Reference proteome</keyword>
<name>A0ABQ2KJ94_9NOCA</name>
<sequence length="361" mass="38774">MFGIDRPPNILDDREMRSPDEDEAIVRLADAVAPIGLTVVVPSSSDGEPVVPDAYLRLPDGHTLPLDIKRVSLLSSKELPNFVRNATTPAERSHAVPIVVASRITEDARAGLSRAGWSWLDLRGQLHLSAPGLFVHTNVVPAHDAPRGADPFAGRVGIEVAALMLLDPDKPARIRKLAQEVGRAPSSVSAAVSGMRAAGLVGVDNLPAIPELFWELASAWKPEAVDVAQIPTDDQSVNDALRVNRDDLARSGWALSDTHAAAAYGAPIAARADSPLDFYVQDPRVLRRAAKLLGTARSRADRAATLRAAPLGFVCHHRVGQGGSWPLADPLFVALDLAQDPGRGREVLDLWSPPRGHRRVW</sequence>
<organism evidence="1 2">
    <name type="scientific">Nocardia rhizosphaerihabitans</name>
    <dbReference type="NCBI Taxonomy" id="1691570"/>
    <lineage>
        <taxon>Bacteria</taxon>
        <taxon>Bacillati</taxon>
        <taxon>Actinomycetota</taxon>
        <taxon>Actinomycetes</taxon>
        <taxon>Mycobacteriales</taxon>
        <taxon>Nocardiaceae</taxon>
        <taxon>Nocardia</taxon>
    </lineage>
</organism>
<evidence type="ECO:0000313" key="2">
    <source>
        <dbReference type="Proteomes" id="UP000658127"/>
    </source>
</evidence>
<reference evidence="2" key="1">
    <citation type="journal article" date="2019" name="Int. J. Syst. Evol. Microbiol.">
        <title>The Global Catalogue of Microorganisms (GCM) 10K type strain sequencing project: providing services to taxonomists for standard genome sequencing and annotation.</title>
        <authorList>
            <consortium name="The Broad Institute Genomics Platform"/>
            <consortium name="The Broad Institute Genome Sequencing Center for Infectious Disease"/>
            <person name="Wu L."/>
            <person name="Ma J."/>
        </authorList>
    </citation>
    <scope>NUCLEOTIDE SEQUENCE [LARGE SCALE GENOMIC DNA]</scope>
    <source>
        <strain evidence="2">CGMCC 4.7329</strain>
    </source>
</reference>
<gene>
    <name evidence="1" type="ORF">GCM10011610_38930</name>
</gene>
<proteinExistence type="predicted"/>
<dbReference type="RefSeq" id="WP_189030222.1">
    <property type="nucleotide sequence ID" value="NZ_BMNE01000004.1"/>
</dbReference>